<sequence length="592" mass="66836">MGIKGRKRHHLIIGLDFGTTYTGVAYALSGKRRISTINKWPGSEPRSLENEKQAPSILAYEDGQVFWGYQVKPEMRNRYSFMKLHLDKNAPPATYDKPNHEDNLENGYFRLPKEKEIEVVTREYLIKVLTYTREFLEGELGKFVMESTRIEFWITKPTASGDQAQLMVAKLAKEAVIQAGFAEDVARRAGFADNGAENFFGLVEESVAAVTANLLETTLSPEDEIKTGSKMLVCDCGGGQVDIAVYKVAKIEPTLELEQVTVAQGPKVGAAHIDRKLHELMKKDNEEFGKLGSEKEIGSHFMKDFEKHKREFGGESSNTLKKSKTLRLGMRNAKKSKFYKTDGRVVLKEEQIKWMFKSTVRQIVASLKEQIEDANKLSRGRIRDLALVGGLGDSPYLRSILQKWCSENGVRLRTLEDSWGAVARGAVAYGLGLVKLTKRLTQNHYGIKCRKKFLKDSDHEDDKVEVGYRPYTLCRNCVDWIVEMGKDTTTPFKTGSYRHNITEGVMSFTVEIYCSKAKEPPRKCTDDTNRTNRIEIKLSSDDVARADDVNGYILFPFQVHVLLGEREGTVVFQPRSGNRILASAVVNFMPLN</sequence>
<dbReference type="CDD" id="cd10170">
    <property type="entry name" value="ASKHA_NBD_HSP70"/>
    <property type="match status" value="1"/>
</dbReference>
<dbReference type="InterPro" id="IPR043129">
    <property type="entry name" value="ATPase_NBD"/>
</dbReference>
<reference evidence="1" key="1">
    <citation type="journal article" date="2020" name="Stud. Mycol.">
        <title>101 Dothideomycetes genomes: a test case for predicting lifestyles and emergence of pathogens.</title>
        <authorList>
            <person name="Haridas S."/>
            <person name="Albert R."/>
            <person name="Binder M."/>
            <person name="Bloem J."/>
            <person name="Labutti K."/>
            <person name="Salamov A."/>
            <person name="Andreopoulos B."/>
            <person name="Baker S."/>
            <person name="Barry K."/>
            <person name="Bills G."/>
            <person name="Bluhm B."/>
            <person name="Cannon C."/>
            <person name="Castanera R."/>
            <person name="Culley D."/>
            <person name="Daum C."/>
            <person name="Ezra D."/>
            <person name="Gonzalez J."/>
            <person name="Henrissat B."/>
            <person name="Kuo A."/>
            <person name="Liang C."/>
            <person name="Lipzen A."/>
            <person name="Lutzoni F."/>
            <person name="Magnuson J."/>
            <person name="Mondo S."/>
            <person name="Nolan M."/>
            <person name="Ohm R."/>
            <person name="Pangilinan J."/>
            <person name="Park H.-J."/>
            <person name="Ramirez L."/>
            <person name="Alfaro M."/>
            <person name="Sun H."/>
            <person name="Tritt A."/>
            <person name="Yoshinaga Y."/>
            <person name="Zwiers L.-H."/>
            <person name="Turgeon B."/>
            <person name="Goodwin S."/>
            <person name="Spatafora J."/>
            <person name="Crous P."/>
            <person name="Grigoriev I."/>
        </authorList>
    </citation>
    <scope>NUCLEOTIDE SEQUENCE</scope>
    <source>
        <strain evidence="1">CBS 207.26</strain>
    </source>
</reference>
<evidence type="ECO:0000313" key="2">
    <source>
        <dbReference type="Proteomes" id="UP000800200"/>
    </source>
</evidence>
<dbReference type="AlphaFoldDB" id="A0A6A6DAB7"/>
<dbReference type="PANTHER" id="PTHR14187">
    <property type="entry name" value="ALPHA KINASE/ELONGATION FACTOR 2 KINASE"/>
    <property type="match status" value="1"/>
</dbReference>
<evidence type="ECO:0000313" key="1">
    <source>
        <dbReference type="EMBL" id="KAF2175438.1"/>
    </source>
</evidence>
<dbReference type="Gene3D" id="3.90.640.10">
    <property type="entry name" value="Actin, Chain A, domain 4"/>
    <property type="match status" value="1"/>
</dbReference>
<gene>
    <name evidence="1" type="ORF">K469DRAFT_756251</name>
</gene>
<accession>A0A6A6DAB7</accession>
<keyword evidence="2" id="KW-1185">Reference proteome</keyword>
<dbReference type="Gene3D" id="3.30.420.40">
    <property type="match status" value="2"/>
</dbReference>
<organism evidence="1 2">
    <name type="scientific">Zopfia rhizophila CBS 207.26</name>
    <dbReference type="NCBI Taxonomy" id="1314779"/>
    <lineage>
        <taxon>Eukaryota</taxon>
        <taxon>Fungi</taxon>
        <taxon>Dikarya</taxon>
        <taxon>Ascomycota</taxon>
        <taxon>Pezizomycotina</taxon>
        <taxon>Dothideomycetes</taxon>
        <taxon>Dothideomycetes incertae sedis</taxon>
        <taxon>Zopfiaceae</taxon>
        <taxon>Zopfia</taxon>
    </lineage>
</organism>
<dbReference type="PANTHER" id="PTHR14187:SF81">
    <property type="entry name" value="HSP70 FAMILY PROTEIN (AFU_ORTHOLOGUE AFUA_4G14040)"/>
    <property type="match status" value="1"/>
</dbReference>
<dbReference type="SUPFAM" id="SSF53067">
    <property type="entry name" value="Actin-like ATPase domain"/>
    <property type="match status" value="2"/>
</dbReference>
<dbReference type="OrthoDB" id="2963168at2759"/>
<dbReference type="Proteomes" id="UP000800200">
    <property type="component" value="Unassembled WGS sequence"/>
</dbReference>
<name>A0A6A6DAB7_9PEZI</name>
<proteinExistence type="predicted"/>
<dbReference type="EMBL" id="ML994733">
    <property type="protein sequence ID" value="KAF2175438.1"/>
    <property type="molecule type" value="Genomic_DNA"/>
</dbReference>
<protein>
    <submittedName>
        <fullName evidence="1">Actin-like ATPase domain-containing protein</fullName>
    </submittedName>
</protein>